<dbReference type="Proteomes" id="UP000019109">
    <property type="component" value="Unassembled WGS sequence"/>
</dbReference>
<evidence type="ECO:0000313" key="1">
    <source>
        <dbReference type="EMBL" id="GAE89493.1"/>
    </source>
</evidence>
<reference evidence="1" key="1">
    <citation type="journal article" date="2014" name="Genome Announc.">
        <title>Draft Genome Sequence of Clostridium straminisolvens Strain JCM 21531T, Isolated from a Cellulose-Degrading Bacterial Community.</title>
        <authorList>
            <person name="Yuki M."/>
            <person name="Oshima K."/>
            <person name="Suda W."/>
            <person name="Sakamoto M."/>
            <person name="Kitamura K."/>
            <person name="Iida T."/>
            <person name="Hattori M."/>
            <person name="Ohkuma M."/>
        </authorList>
    </citation>
    <scope>NUCLEOTIDE SEQUENCE [LARGE SCALE GENOMIC DNA]</scope>
    <source>
        <strain evidence="1">JCM 21531</strain>
    </source>
</reference>
<gene>
    <name evidence="1" type="ORF">JCM21531_3025</name>
</gene>
<accession>W4V9K7</accession>
<sequence>MLALVRCFLHALHYFTGKVLAVIFGHAFQDTFQDNRFGTVIQVFKDRYQPDAALLQMALIVCTVKAIPAEPVQFMDDHGLKHSCFCVLHHVQELRPLVRRGRLRFIGVYPYYVYSFPGSEIFYGPDLGVDRFFTLVVAAVSCVYYGIQWITPWLSIKGRNSGQDYFLE</sequence>
<evidence type="ECO:0000313" key="2">
    <source>
        <dbReference type="Proteomes" id="UP000019109"/>
    </source>
</evidence>
<dbReference type="AlphaFoldDB" id="W4V9K7"/>
<proteinExistence type="predicted"/>
<comment type="caution">
    <text evidence="1">The sequence shown here is derived from an EMBL/GenBank/DDBJ whole genome shotgun (WGS) entry which is preliminary data.</text>
</comment>
<keyword evidence="2" id="KW-1185">Reference proteome</keyword>
<protein>
    <submittedName>
        <fullName evidence="1">Uncharacterized protein</fullName>
    </submittedName>
</protein>
<organism evidence="1 2">
    <name type="scientific">Acetivibrio straminisolvens JCM 21531</name>
    <dbReference type="NCBI Taxonomy" id="1294263"/>
    <lineage>
        <taxon>Bacteria</taxon>
        <taxon>Bacillati</taxon>
        <taxon>Bacillota</taxon>
        <taxon>Clostridia</taxon>
        <taxon>Eubacteriales</taxon>
        <taxon>Oscillospiraceae</taxon>
        <taxon>Acetivibrio</taxon>
    </lineage>
</organism>
<dbReference type="EMBL" id="BAVR01000039">
    <property type="protein sequence ID" value="GAE89493.1"/>
    <property type="molecule type" value="Genomic_DNA"/>
</dbReference>
<name>W4V9K7_9FIRM</name>